<dbReference type="Pfam" id="PF21983">
    <property type="entry name" value="NikA-like"/>
    <property type="match status" value="1"/>
</dbReference>
<proteinExistence type="predicted"/>
<dbReference type="RefSeq" id="WP_013931227.1">
    <property type="nucleotide sequence ID" value="NC_015704.1"/>
</dbReference>
<dbReference type="Proteomes" id="UP000000493">
    <property type="component" value="Plasmid pRUNSL02"/>
</dbReference>
<evidence type="ECO:0000313" key="2">
    <source>
        <dbReference type="Proteomes" id="UP000000493"/>
    </source>
</evidence>
<gene>
    <name evidence="1" type="ordered locus">Runsl_5909</name>
</gene>
<dbReference type="AlphaFoldDB" id="A0A7U3ZRJ1"/>
<dbReference type="InterPro" id="IPR053842">
    <property type="entry name" value="NikA-like"/>
</dbReference>
<name>A0A7U3ZRJ1_RUNSL</name>
<dbReference type="EMBL" id="CP002861">
    <property type="protein sequence ID" value="AEI52045.1"/>
    <property type="molecule type" value="Genomic_DNA"/>
</dbReference>
<reference evidence="1 2" key="2">
    <citation type="journal article" date="2012" name="Stand. Genomic Sci.">
        <title>Complete genome sequence of the aquatic bacterium Runella slithyformis type strain (LSU 4(T)).</title>
        <authorList>
            <person name="Copeland A."/>
            <person name="Zhang X."/>
            <person name="Misra M."/>
            <person name="Lapidus A."/>
            <person name="Nolan M."/>
            <person name="Lucas S."/>
            <person name="Deshpande S."/>
            <person name="Cheng J.F."/>
            <person name="Tapia R."/>
            <person name="Goodwin L.A."/>
            <person name="Pitluck S."/>
            <person name="Liolios K."/>
            <person name="Pagani I."/>
            <person name="Ivanova N."/>
            <person name="Mikhailova N."/>
            <person name="Pati A."/>
            <person name="Chen A."/>
            <person name="Palaniappan K."/>
            <person name="Land M."/>
            <person name="Hauser L."/>
            <person name="Pan C."/>
            <person name="Jeffries C.D."/>
            <person name="Detter J.C."/>
            <person name="Brambilla E.M."/>
            <person name="Rohde M."/>
            <person name="Djao O.D."/>
            <person name="Goker M."/>
            <person name="Sikorski J."/>
            <person name="Tindall B.J."/>
            <person name="Woyke T."/>
            <person name="Bristow J."/>
            <person name="Eisen J.A."/>
            <person name="Markowitz V."/>
            <person name="Hugenholtz P."/>
            <person name="Kyrpides N.C."/>
            <person name="Klenk H.P."/>
            <person name="Mavromatis K."/>
        </authorList>
    </citation>
    <scope>NUCLEOTIDE SEQUENCE [LARGE SCALE GENOMIC DNA]</scope>
    <source>
        <strain evidence="2">ATCC 29530 / DSM 19594 / LMG 11500 / NCIMB 11436 / LSU 4</strain>
    </source>
</reference>
<evidence type="ECO:0000313" key="1">
    <source>
        <dbReference type="EMBL" id="AEI52045.1"/>
    </source>
</evidence>
<protein>
    <recommendedName>
        <fullName evidence="3">Mobilization protein</fullName>
    </recommendedName>
</protein>
<dbReference type="KEGG" id="rsi:Runsl_5909"/>
<geneLocation type="plasmid" evidence="1 2">
    <name>pRUNSL02</name>
</geneLocation>
<keyword evidence="1" id="KW-0614">Plasmid</keyword>
<organism evidence="1 2">
    <name type="scientific">Runella slithyformis (strain ATCC 29530 / DSM 19594 / LMG 11500 / NCIMB 11436 / LSU 4)</name>
    <dbReference type="NCBI Taxonomy" id="761193"/>
    <lineage>
        <taxon>Bacteria</taxon>
        <taxon>Pseudomonadati</taxon>
        <taxon>Bacteroidota</taxon>
        <taxon>Cytophagia</taxon>
        <taxon>Cytophagales</taxon>
        <taxon>Spirosomataceae</taxon>
        <taxon>Runella</taxon>
    </lineage>
</organism>
<sequence length="144" mass="16535">MFLADKKRVEGVDEGFKSKLKKSKIPVNGRPKKDETKVRNKRLTVRFTEAEWDLLSKQSKASNLSRADFLRQCSMQSKPYLPVQKSLPTDVLALLKNLEKLSGTMLQLSHKVSHEKDISVEIKQTALQVSNIVQRTYDYLEETL</sequence>
<accession>A0A7U3ZRJ1</accession>
<keyword evidence="2" id="KW-1185">Reference proteome</keyword>
<reference evidence="2" key="1">
    <citation type="submission" date="2011-06" db="EMBL/GenBank/DDBJ databases">
        <title>The complete genome of plasmid 2 of Runella slithyformis DSM 19594.</title>
        <authorList>
            <consortium name="US DOE Joint Genome Institute (JGI-PGF)"/>
            <person name="Lucas S."/>
            <person name="Han J."/>
            <person name="Lapidus A."/>
            <person name="Bruce D."/>
            <person name="Goodwin L."/>
            <person name="Pitluck S."/>
            <person name="Peters L."/>
            <person name="Kyrpides N."/>
            <person name="Mavromatis K."/>
            <person name="Ivanova N."/>
            <person name="Ovchinnikova G."/>
            <person name="Zhang X."/>
            <person name="Misra M."/>
            <person name="Detter J.C."/>
            <person name="Tapia R."/>
            <person name="Han C."/>
            <person name="Land M."/>
            <person name="Hauser L."/>
            <person name="Markowitz V."/>
            <person name="Cheng J.-F."/>
            <person name="Hugenholtz P."/>
            <person name="Woyke T."/>
            <person name="Wu D."/>
            <person name="Tindall B."/>
            <person name="Faehrich R."/>
            <person name="Brambilla E."/>
            <person name="Klenk H.-P."/>
            <person name="Eisen J.A."/>
        </authorList>
    </citation>
    <scope>NUCLEOTIDE SEQUENCE [LARGE SCALE GENOMIC DNA]</scope>
    <source>
        <strain evidence="2">ATCC 29530 / DSM 19594 / LMG 11500 / NCIMB 11436 / LSU 4</strain>
        <plasmid evidence="2">pRUNSL02</plasmid>
    </source>
</reference>
<evidence type="ECO:0008006" key="3">
    <source>
        <dbReference type="Google" id="ProtNLM"/>
    </source>
</evidence>